<proteinExistence type="predicted"/>
<keyword evidence="1" id="KW-0812">Transmembrane</keyword>
<dbReference type="AlphaFoldDB" id="A0A9W7C4V7"/>
<feature type="transmembrane region" description="Helical" evidence="1">
    <location>
        <begin position="307"/>
        <end position="328"/>
    </location>
</feature>
<evidence type="ECO:0000313" key="3">
    <source>
        <dbReference type="Proteomes" id="UP001165085"/>
    </source>
</evidence>
<feature type="transmembrane region" description="Helical" evidence="1">
    <location>
        <begin position="272"/>
        <end position="295"/>
    </location>
</feature>
<feature type="transmembrane region" description="Helical" evidence="1">
    <location>
        <begin position="125"/>
        <end position="144"/>
    </location>
</feature>
<dbReference type="OrthoDB" id="202922at2759"/>
<feature type="transmembrane region" description="Helical" evidence="1">
    <location>
        <begin position="85"/>
        <end position="104"/>
    </location>
</feature>
<comment type="caution">
    <text evidence="2">The sequence shown here is derived from an EMBL/GenBank/DDBJ whole genome shotgun (WGS) entry which is preliminary data.</text>
</comment>
<accession>A0A9W7C4V7</accession>
<feature type="transmembrane region" description="Helical" evidence="1">
    <location>
        <begin position="232"/>
        <end position="251"/>
    </location>
</feature>
<evidence type="ECO:0000313" key="2">
    <source>
        <dbReference type="EMBL" id="GMI01947.1"/>
    </source>
</evidence>
<protein>
    <submittedName>
        <fullName evidence="2">Uncharacterized protein</fullName>
    </submittedName>
</protein>
<dbReference type="Proteomes" id="UP001165085">
    <property type="component" value="Unassembled WGS sequence"/>
</dbReference>
<organism evidence="2 3">
    <name type="scientific">Triparma strigata</name>
    <dbReference type="NCBI Taxonomy" id="1606541"/>
    <lineage>
        <taxon>Eukaryota</taxon>
        <taxon>Sar</taxon>
        <taxon>Stramenopiles</taxon>
        <taxon>Ochrophyta</taxon>
        <taxon>Bolidophyceae</taxon>
        <taxon>Parmales</taxon>
        <taxon>Triparmaceae</taxon>
        <taxon>Triparma</taxon>
    </lineage>
</organism>
<name>A0A9W7C4V7_9STRA</name>
<sequence length="356" mass="39462">MSSNSFPNDYAHNLTSTEDLWNYVCGTEDLPEGVELVPFCQFPYINDGWLTSGDGDAETFNDIKLNSCNITFADAMGSAYSSKCILYGLLNLVFVIINCQYWYVIRARRLARKGKTMNLMEKLTMINLSVSFFHGLCCIDYNAYSGIYSYEVISVFKGYCAAAFILVAALLITSWVSIIDGGKTKKTPKWATNLTYFTAFYGVFSECVLGIIEIQMPDYKGGYDTDVNVFKNLSFALLCMIWAAVSIKYGWKISAQLKAGGGGAADKVIKKYLNSIQICMLLGLLYKFAFALLRFGKGYVYTFPPCGAQYFDIIGVLFLTIQTVISLVQNPNTAKAKKNQTKVGVSTVTSTQSSVD</sequence>
<gene>
    <name evidence="2" type="ORF">TrST_g6097</name>
</gene>
<dbReference type="EMBL" id="BRXY01000586">
    <property type="protein sequence ID" value="GMI01947.1"/>
    <property type="molecule type" value="Genomic_DNA"/>
</dbReference>
<reference evidence="3" key="1">
    <citation type="journal article" date="2023" name="Commun. Biol.">
        <title>Genome analysis of Parmales, the sister group of diatoms, reveals the evolutionary specialization of diatoms from phago-mixotrophs to photoautotrophs.</title>
        <authorList>
            <person name="Ban H."/>
            <person name="Sato S."/>
            <person name="Yoshikawa S."/>
            <person name="Yamada K."/>
            <person name="Nakamura Y."/>
            <person name="Ichinomiya M."/>
            <person name="Sato N."/>
            <person name="Blanc-Mathieu R."/>
            <person name="Endo H."/>
            <person name="Kuwata A."/>
            <person name="Ogata H."/>
        </authorList>
    </citation>
    <scope>NUCLEOTIDE SEQUENCE [LARGE SCALE GENOMIC DNA]</scope>
    <source>
        <strain evidence="3">NIES 3701</strain>
    </source>
</reference>
<feature type="transmembrane region" description="Helical" evidence="1">
    <location>
        <begin position="190"/>
        <end position="212"/>
    </location>
</feature>
<evidence type="ECO:0000256" key="1">
    <source>
        <dbReference type="SAM" id="Phobius"/>
    </source>
</evidence>
<keyword evidence="1" id="KW-1133">Transmembrane helix</keyword>
<feature type="transmembrane region" description="Helical" evidence="1">
    <location>
        <begin position="156"/>
        <end position="178"/>
    </location>
</feature>
<keyword evidence="1" id="KW-0472">Membrane</keyword>
<keyword evidence="3" id="KW-1185">Reference proteome</keyword>